<keyword evidence="5 8" id="KW-0103">Bromodomain</keyword>
<keyword evidence="7" id="KW-0539">Nucleus</keyword>
<dbReference type="GO" id="GO:0006338">
    <property type="term" value="P:chromatin remodeling"/>
    <property type="evidence" value="ECO:0007669"/>
    <property type="project" value="InterPro"/>
</dbReference>
<dbReference type="FunFam" id="1.20.920.10:FF:000083">
    <property type="entry name" value="WGS project CABT00000000 data, contig 2.8"/>
    <property type="match status" value="1"/>
</dbReference>
<dbReference type="CDD" id="cd04369">
    <property type="entry name" value="Bromodomain"/>
    <property type="match status" value="2"/>
</dbReference>
<evidence type="ECO:0000256" key="2">
    <source>
        <dbReference type="ARBA" id="ARBA00022737"/>
    </source>
</evidence>
<dbReference type="GO" id="GO:0006368">
    <property type="term" value="P:transcription elongation by RNA polymerase II"/>
    <property type="evidence" value="ECO:0007669"/>
    <property type="project" value="TreeGrafter"/>
</dbReference>
<feature type="domain" description="Bromo" evidence="10">
    <location>
        <begin position="57"/>
        <end position="127"/>
    </location>
</feature>
<feature type="domain" description="Bromo" evidence="10">
    <location>
        <begin position="249"/>
        <end position="331"/>
    </location>
</feature>
<dbReference type="InterPro" id="IPR037382">
    <property type="entry name" value="Rsc/polybromo"/>
</dbReference>
<dbReference type="InterPro" id="IPR018359">
    <property type="entry name" value="Bromodomain_CS"/>
</dbReference>
<dbReference type="Pfam" id="PF22994">
    <property type="entry name" value="RSC4_Ig_like"/>
    <property type="match status" value="1"/>
</dbReference>
<dbReference type="SUPFAM" id="SSF47370">
    <property type="entry name" value="Bromodomain"/>
    <property type="match status" value="2"/>
</dbReference>
<feature type="region of interest" description="Disordered" evidence="9">
    <location>
        <begin position="1"/>
        <end position="39"/>
    </location>
</feature>
<comment type="subcellular location">
    <subcellularLocation>
        <location evidence="1">Nucleus</location>
    </subcellularLocation>
</comment>
<dbReference type="InterPro" id="IPR001487">
    <property type="entry name" value="Bromodomain"/>
</dbReference>
<keyword evidence="6" id="KW-0804">Transcription</keyword>
<evidence type="ECO:0000313" key="11">
    <source>
        <dbReference type="EMBL" id="KAK0515997.1"/>
    </source>
</evidence>
<comment type="caution">
    <text evidence="11">The sequence shown here is derived from an EMBL/GenBank/DDBJ whole genome shotgun (WGS) entry which is preliminary data.</text>
</comment>
<evidence type="ECO:0000256" key="3">
    <source>
        <dbReference type="ARBA" id="ARBA00022853"/>
    </source>
</evidence>
<reference evidence="11" key="1">
    <citation type="submission" date="2023-03" db="EMBL/GenBank/DDBJ databases">
        <title>Complete genome of Cladonia borealis.</title>
        <authorList>
            <person name="Park H."/>
        </authorList>
    </citation>
    <scope>NUCLEOTIDE SEQUENCE</scope>
    <source>
        <strain evidence="11">ANT050790</strain>
    </source>
</reference>
<evidence type="ECO:0000256" key="6">
    <source>
        <dbReference type="ARBA" id="ARBA00023163"/>
    </source>
</evidence>
<accession>A0AA39V4R5</accession>
<keyword evidence="12" id="KW-1185">Reference proteome</keyword>
<evidence type="ECO:0000256" key="1">
    <source>
        <dbReference type="ARBA" id="ARBA00004123"/>
    </source>
</evidence>
<dbReference type="Pfam" id="PF00439">
    <property type="entry name" value="Bromodomain"/>
    <property type="match status" value="2"/>
</dbReference>
<protein>
    <recommendedName>
        <fullName evidence="10">Bromo domain-containing protein</fullName>
    </recommendedName>
</protein>
<dbReference type="PROSITE" id="PS00633">
    <property type="entry name" value="BROMODOMAIN_1"/>
    <property type="match status" value="1"/>
</dbReference>
<dbReference type="AlphaFoldDB" id="A0AA39V4R5"/>
<evidence type="ECO:0000313" key="12">
    <source>
        <dbReference type="Proteomes" id="UP001166286"/>
    </source>
</evidence>
<dbReference type="SMART" id="SM00297">
    <property type="entry name" value="BROMO"/>
    <property type="match status" value="2"/>
</dbReference>
<dbReference type="PANTHER" id="PTHR16062:SF21">
    <property type="entry name" value="CHROMATIN STRUCTURE-REMODELING COMPLEX SUBUNIT RSC1-RELATED"/>
    <property type="match status" value="1"/>
</dbReference>
<gene>
    <name evidence="11" type="ORF">JMJ35_002031</name>
</gene>
<proteinExistence type="predicted"/>
<name>A0AA39V4R5_9LECA</name>
<dbReference type="GO" id="GO:0016586">
    <property type="term" value="C:RSC-type complex"/>
    <property type="evidence" value="ECO:0007669"/>
    <property type="project" value="InterPro"/>
</dbReference>
<sequence length="665" mass="73903">MSSKRKAAPVPATAADEVESPASKRRKLANGIDETPEGTTKTGLAFLEQLKNARDKQNWPIATHFLTLPDRKKLPDYYERIGLPMALEVIERKLNAHEYPNMTFLEGDLRRMISNAKSFNEKRSQVFSDAEKIRKILSRYMEEHNPAYRSADYTAYTTPVPPDWQEKLQQRKAAQSQDTNIKDDPEDEEKPTGRRTRLVTHVGSSSAANNRRASSTPAVQDAEGAYESFEGNNFQQAQEKIMTEMINYRDDQDQLIFAPFIHLPSRTLTDYYRIIKRPVSLKSAQKLVRGIKGRDPPTGSTFLKSWQAFEDEVSYIWKNARTYNEDGSAISELAGELEEYFHRRLAEAKRAVAEPPQPRVKLRMSAKSPEPSKITLKFGGQKGNGSVAMSVDNEALKRQQDLVRAGANGHTGNIATLLRNSSLDSSNIIGTIRPPHDRSGSTEHAMNGLKAEASHVQSPALNAIQMNGVNEVRRSPSAANLNMPPPMNLSSRLPSGSPHPQSLANGAVPTSQPPATPFNTRVRQPGKDASDALITNLNIATHHGLNIKDHFKLDIPASATRTQQSVTMTLPFTHYFLRITPTVSPSLMHRPSKTIVSCGNNRLHQIPQTGEPDPRRPVYETRVVPGVNAIEVEVIAGPPRGAPKVGSGQDIEFEKFTVFVHLQRT</sequence>
<evidence type="ECO:0000256" key="9">
    <source>
        <dbReference type="SAM" id="MobiDB-lite"/>
    </source>
</evidence>
<evidence type="ECO:0000256" key="7">
    <source>
        <dbReference type="ARBA" id="ARBA00023242"/>
    </source>
</evidence>
<dbReference type="InterPro" id="IPR036427">
    <property type="entry name" value="Bromodomain-like_sf"/>
</dbReference>
<evidence type="ECO:0000256" key="4">
    <source>
        <dbReference type="ARBA" id="ARBA00023015"/>
    </source>
</evidence>
<feature type="region of interest" description="Disordered" evidence="9">
    <location>
        <begin position="168"/>
        <end position="218"/>
    </location>
</feature>
<evidence type="ECO:0000259" key="10">
    <source>
        <dbReference type="PROSITE" id="PS50014"/>
    </source>
</evidence>
<dbReference type="InterPro" id="IPR054551">
    <property type="entry name" value="RSC4_Ig-like"/>
</dbReference>
<feature type="compositionally biased region" description="Low complexity" evidence="9">
    <location>
        <begin position="204"/>
        <end position="215"/>
    </location>
</feature>
<dbReference type="EMBL" id="JAFEKC020000003">
    <property type="protein sequence ID" value="KAK0515997.1"/>
    <property type="molecule type" value="Genomic_DNA"/>
</dbReference>
<organism evidence="11 12">
    <name type="scientific">Cladonia borealis</name>
    <dbReference type="NCBI Taxonomy" id="184061"/>
    <lineage>
        <taxon>Eukaryota</taxon>
        <taxon>Fungi</taxon>
        <taxon>Dikarya</taxon>
        <taxon>Ascomycota</taxon>
        <taxon>Pezizomycotina</taxon>
        <taxon>Lecanoromycetes</taxon>
        <taxon>OSLEUM clade</taxon>
        <taxon>Lecanoromycetidae</taxon>
        <taxon>Lecanorales</taxon>
        <taxon>Lecanorineae</taxon>
        <taxon>Cladoniaceae</taxon>
        <taxon>Cladonia</taxon>
    </lineage>
</organism>
<keyword evidence="3" id="KW-0156">Chromatin regulator</keyword>
<dbReference type="Proteomes" id="UP001166286">
    <property type="component" value="Unassembled WGS sequence"/>
</dbReference>
<dbReference type="Gene3D" id="1.20.920.10">
    <property type="entry name" value="Bromodomain-like"/>
    <property type="match status" value="2"/>
</dbReference>
<feature type="compositionally biased region" description="Polar residues" evidence="9">
    <location>
        <begin position="488"/>
        <end position="510"/>
    </location>
</feature>
<keyword evidence="2" id="KW-0677">Repeat</keyword>
<feature type="region of interest" description="Disordered" evidence="9">
    <location>
        <begin position="476"/>
        <end position="519"/>
    </location>
</feature>
<evidence type="ECO:0000256" key="8">
    <source>
        <dbReference type="PROSITE-ProRule" id="PRU00035"/>
    </source>
</evidence>
<dbReference type="PROSITE" id="PS50014">
    <property type="entry name" value="BROMODOMAIN_2"/>
    <property type="match status" value="2"/>
</dbReference>
<keyword evidence="4" id="KW-0805">Transcription regulation</keyword>
<dbReference type="PANTHER" id="PTHR16062">
    <property type="entry name" value="SWI/SNF-RELATED"/>
    <property type="match status" value="1"/>
</dbReference>
<evidence type="ECO:0000256" key="5">
    <source>
        <dbReference type="ARBA" id="ARBA00023117"/>
    </source>
</evidence>
<feature type="region of interest" description="Disordered" evidence="9">
    <location>
        <begin position="352"/>
        <end position="385"/>
    </location>
</feature>
<dbReference type="GO" id="GO:0003682">
    <property type="term" value="F:chromatin binding"/>
    <property type="evidence" value="ECO:0007669"/>
    <property type="project" value="TreeGrafter"/>
</dbReference>
<dbReference type="PRINTS" id="PR00503">
    <property type="entry name" value="BROMODOMAIN"/>
</dbReference>